<name>A0A1L3MMM9_9BACI</name>
<dbReference type="Proteomes" id="UP000181936">
    <property type="component" value="Chromosome"/>
</dbReference>
<dbReference type="EMBL" id="CP016020">
    <property type="protein sequence ID" value="APH03586.1"/>
    <property type="molecule type" value="Genomic_DNA"/>
</dbReference>
<organism evidence="1 2">
    <name type="scientific">Bacillus weihaiensis</name>
    <dbReference type="NCBI Taxonomy" id="1547283"/>
    <lineage>
        <taxon>Bacteria</taxon>
        <taxon>Bacillati</taxon>
        <taxon>Bacillota</taxon>
        <taxon>Bacilli</taxon>
        <taxon>Bacillales</taxon>
        <taxon>Bacillaceae</taxon>
        <taxon>Bacillus</taxon>
    </lineage>
</organism>
<dbReference type="RefSeq" id="WP_072578376.1">
    <property type="nucleotide sequence ID" value="NZ_CP016020.1"/>
</dbReference>
<keyword evidence="2" id="KW-1185">Reference proteome</keyword>
<dbReference type="InterPro" id="IPR005186">
    <property type="entry name" value="FlaG"/>
</dbReference>
<dbReference type="STRING" id="1547283.A9C19_01795"/>
<dbReference type="InterPro" id="IPR035924">
    <property type="entry name" value="FlaG-like_sf"/>
</dbReference>
<dbReference type="PANTHER" id="PTHR37166:SF1">
    <property type="entry name" value="PROTEIN FLAG"/>
    <property type="match status" value="1"/>
</dbReference>
<dbReference type="OrthoDB" id="9799867at2"/>
<proteinExistence type="predicted"/>
<dbReference type="NCBIfam" id="NF005834">
    <property type="entry name" value="PRK07738.1"/>
    <property type="match status" value="1"/>
</dbReference>
<dbReference type="AlphaFoldDB" id="A0A1L3MMM9"/>
<dbReference type="Gene3D" id="3.30.160.170">
    <property type="entry name" value="FlaG-like"/>
    <property type="match status" value="1"/>
</dbReference>
<reference evidence="1 2" key="1">
    <citation type="journal article" date="2016" name="Sci. Rep.">
        <title>Complete genome sequence and transcriptomic analysis of a novel marine strain Bacillus weihaiensis reveals the mechanism of brown algae degradation.</title>
        <authorList>
            <person name="Zhu Y."/>
            <person name="Chen P."/>
            <person name="Bao Y."/>
            <person name="Men Y."/>
            <person name="Zeng Y."/>
            <person name="Yang J."/>
            <person name="Sun J."/>
            <person name="Sun Y."/>
        </authorList>
    </citation>
    <scope>NUCLEOTIDE SEQUENCE [LARGE SCALE GENOMIC DNA]</scope>
    <source>
        <strain evidence="1 2">Alg07</strain>
    </source>
</reference>
<evidence type="ECO:0008006" key="3">
    <source>
        <dbReference type="Google" id="ProtNLM"/>
    </source>
</evidence>
<dbReference type="KEGG" id="bwh:A9C19_01795"/>
<dbReference type="Pfam" id="PF03646">
    <property type="entry name" value="FlaG"/>
    <property type="match status" value="1"/>
</dbReference>
<dbReference type="PANTHER" id="PTHR37166">
    <property type="entry name" value="PROTEIN FLAG"/>
    <property type="match status" value="1"/>
</dbReference>
<gene>
    <name evidence="1" type="ORF">A9C19_01795</name>
</gene>
<evidence type="ECO:0000313" key="2">
    <source>
        <dbReference type="Proteomes" id="UP000181936"/>
    </source>
</evidence>
<accession>A0A1L3MMM9</accession>
<protein>
    <recommendedName>
        <fullName evidence="3">Flagellar biosynthesis protein FlaG</fullName>
    </recommendedName>
</protein>
<evidence type="ECO:0000313" key="1">
    <source>
        <dbReference type="EMBL" id="APH03586.1"/>
    </source>
</evidence>
<dbReference type="SUPFAM" id="SSF160214">
    <property type="entry name" value="FlaG-like"/>
    <property type="match status" value="1"/>
</dbReference>
<sequence length="116" mass="13157">MSVENISSQPALQNVETIRIGSKEPLSTYGIEDIKKGSDENPNKDQLEKVIKSINDFLESSSTHLQFKLHEELNEYYVTVVDNQTNEVVREIPSKKVLDVYAAMTEFIGLIVDKKI</sequence>